<reference evidence="1" key="1">
    <citation type="submission" date="2018-05" db="EMBL/GenBank/DDBJ databases">
        <authorList>
            <person name="Lanie J.A."/>
            <person name="Ng W.-L."/>
            <person name="Kazmierczak K.M."/>
            <person name="Andrzejewski T.M."/>
            <person name="Davidsen T.M."/>
            <person name="Wayne K.J."/>
            <person name="Tettelin H."/>
            <person name="Glass J.I."/>
            <person name="Rusch D."/>
            <person name="Podicherti R."/>
            <person name="Tsui H.-C.T."/>
            <person name="Winkler M.E."/>
        </authorList>
    </citation>
    <scope>NUCLEOTIDE SEQUENCE</scope>
</reference>
<name>A0A381ZQ40_9ZZZZ</name>
<dbReference type="AlphaFoldDB" id="A0A381ZQ40"/>
<organism evidence="1">
    <name type="scientific">marine metagenome</name>
    <dbReference type="NCBI Taxonomy" id="408172"/>
    <lineage>
        <taxon>unclassified sequences</taxon>
        <taxon>metagenomes</taxon>
        <taxon>ecological metagenomes</taxon>
    </lineage>
</organism>
<sequence>TLKVTQNFYLGVNPLLSKKMMIVIL</sequence>
<protein>
    <submittedName>
        <fullName evidence="1">Uncharacterized protein</fullName>
    </submittedName>
</protein>
<feature type="non-terminal residue" evidence="1">
    <location>
        <position position="1"/>
    </location>
</feature>
<gene>
    <name evidence="1" type="ORF">METZ01_LOCUS143856</name>
</gene>
<dbReference type="EMBL" id="UINC01022090">
    <property type="protein sequence ID" value="SVA91002.1"/>
    <property type="molecule type" value="Genomic_DNA"/>
</dbReference>
<evidence type="ECO:0000313" key="1">
    <source>
        <dbReference type="EMBL" id="SVA91002.1"/>
    </source>
</evidence>
<accession>A0A381ZQ40</accession>
<proteinExistence type="predicted"/>